<dbReference type="PANTHER" id="PTHR11223:SF3">
    <property type="entry name" value="EXPORTIN-5"/>
    <property type="match status" value="1"/>
</dbReference>
<feature type="domain" description="Importin N-terminal" evidence="2">
    <location>
        <begin position="53"/>
        <end position="121"/>
    </location>
</feature>
<accession>A0A6D2JPA6</accession>
<dbReference type="GO" id="GO:0005049">
    <property type="term" value="F:nuclear export signal receptor activity"/>
    <property type="evidence" value="ECO:0007669"/>
    <property type="project" value="InterPro"/>
</dbReference>
<dbReference type="AlphaFoldDB" id="A0A6D2JPA6"/>
<dbReference type="GO" id="GO:0006611">
    <property type="term" value="P:protein export from nucleus"/>
    <property type="evidence" value="ECO:0007669"/>
    <property type="project" value="InterPro"/>
</dbReference>
<dbReference type="Gene3D" id="1.25.10.10">
    <property type="entry name" value="Leucine-rich Repeat Variant"/>
    <property type="match status" value="2"/>
</dbReference>
<proteinExistence type="inferred from homology"/>
<comment type="caution">
    <text evidence="3">The sequence shown here is derived from an EMBL/GenBank/DDBJ whole genome shotgun (WGS) entry which is preliminary data.</text>
</comment>
<dbReference type="Pfam" id="PF08389">
    <property type="entry name" value="Xpo1"/>
    <property type="match status" value="1"/>
</dbReference>
<reference evidence="3" key="1">
    <citation type="submission" date="2020-01" db="EMBL/GenBank/DDBJ databases">
        <authorList>
            <person name="Mishra B."/>
        </authorList>
    </citation>
    <scope>NUCLEOTIDE SEQUENCE [LARGE SCALE GENOMIC DNA]</scope>
</reference>
<dbReference type="PANTHER" id="PTHR11223">
    <property type="entry name" value="EXPORTIN 1/5"/>
    <property type="match status" value="1"/>
</dbReference>
<dbReference type="GO" id="GO:0006405">
    <property type="term" value="P:RNA export from nucleus"/>
    <property type="evidence" value="ECO:0007669"/>
    <property type="project" value="TreeGrafter"/>
</dbReference>
<dbReference type="GO" id="GO:0042565">
    <property type="term" value="C:RNA nuclear export complex"/>
    <property type="evidence" value="ECO:0007669"/>
    <property type="project" value="TreeGrafter"/>
</dbReference>
<dbReference type="InterPro" id="IPR001494">
    <property type="entry name" value="Importin-beta_N"/>
</dbReference>
<evidence type="ECO:0000313" key="3">
    <source>
        <dbReference type="EMBL" id="CAA7041201.1"/>
    </source>
</evidence>
<dbReference type="InterPro" id="IPR045478">
    <property type="entry name" value="Exportin-5_C"/>
</dbReference>
<dbReference type="PROSITE" id="PS50166">
    <property type="entry name" value="IMPORTIN_B_NT"/>
    <property type="match status" value="1"/>
</dbReference>
<protein>
    <recommendedName>
        <fullName evidence="2">Importin N-terminal domain-containing protein</fullName>
    </recommendedName>
</protein>
<evidence type="ECO:0000256" key="1">
    <source>
        <dbReference type="ARBA" id="ARBA00009466"/>
    </source>
</evidence>
<comment type="similarity">
    <text evidence="1">Belongs to the exportin family.</text>
</comment>
<name>A0A6D2JPA6_9BRAS</name>
<dbReference type="Proteomes" id="UP000467841">
    <property type="component" value="Unassembled WGS sequence"/>
</dbReference>
<dbReference type="GO" id="GO:0003723">
    <property type="term" value="F:RNA binding"/>
    <property type="evidence" value="ECO:0007669"/>
    <property type="project" value="TreeGrafter"/>
</dbReference>
<evidence type="ECO:0000259" key="2">
    <source>
        <dbReference type="PROSITE" id="PS50166"/>
    </source>
</evidence>
<sequence length="1153" mass="129569">MSESLVKGKDMVEADHNHDLDIESETKTLASNVARQILLISRSESSADAYKAAVTYLESIKAGEVGVLSELSFLLVEKEWPLEVRLYASKMLQDLVRLRWDEMSPTEHMDISGASFELMSEVANPCEECAMKSETVALVAEIFERDDPKMWQELFLSLVSLSSRGPLQAELTLWVVERLSEHHSKELEDKKHRHLLQRLPDILVWLHDLLEEHFGAARNAEGRQKVELENQHSAAVVACLNAINSFTEWAPVLDLVEYRIVDQCKSLLSTTDFCHLACMFFKVICSRKRPTDASGAEFDSAISHVFPILTSFSGELLCRLKSSSGDINGSEYDFAERICKIMVSLGSTGLQCIFTDNSAIALYLKQMLGFFQHYKFGLHVESLFFWLALMEYLISDPMAPKPSRKGSTSEIDNSSGHLDDGRRMLLRLIDDDIASTILDVSFQRLNKNEEAPPGTNLSLEPSKYKDVEFCKYQQRLFGLIKLISSHKPIIASTKVSSTTIMLIKNISVPSAPLQYAAAMKSQSTALESILRRLFCGSNEFAGGNSEVHSQLHVIYEDLLQELLYVKWTEPVLIQAHGDYLNAMIPFLKYLPDAVGSVIDKLFALLTSLPPTFKAARLNICSSLMRVAKAADKSFIPHLKGLADRMTRLQREGTLLPGEHSSLVEAFFAMTSASGAQGQQDSSTLLIEQVRQQWTEAEWQKEYISSPSGFVRLCSNPPLMRFVVNTVMVFENALKGYRFKKRKLNRISEMNHPLACHLSWILPPLKVFRVINSLSSPAVYQTLPPNLKAAMKILQVELQSLQGFRNRKPAKGLFTYSSEGSSSDIQKWLKAFRDSGYRVLQLSVTIGDTFYTSIDANYVAVALTENIWWMEFRHIKQLINALVIYLVKSCPADKWESWLEMLLSPLLTHCQRALSSSWTSFLRDGRANVPDLLSFEGGKNIKPKLEEKLIIGLTRAVADLLSKMSAPELNTGLPDLNHSDRLVHGEMSLLKDFDALRSSCLVSFLLSCRNLAQPVLQFCLQACTWTDGVITITSLRSFLISVIHLAIMTNNGELGEYVSKDLFYALIMSLTIGENLKNSSVISILVGLCHEIFVHLSERHQAPRQVLLSFPRLSLDDLHAYEKALAETSETKRQKQLTRSLLSLAIGISLEYTN</sequence>
<dbReference type="EMBL" id="CACVBM020001240">
    <property type="protein sequence ID" value="CAA7041201.1"/>
    <property type="molecule type" value="Genomic_DNA"/>
</dbReference>
<dbReference type="GO" id="GO:0005634">
    <property type="term" value="C:nucleus"/>
    <property type="evidence" value="ECO:0007669"/>
    <property type="project" value="TreeGrafter"/>
</dbReference>
<dbReference type="InterPro" id="IPR013598">
    <property type="entry name" value="Exportin-1/Importin-b-like"/>
</dbReference>
<dbReference type="InterPro" id="IPR016024">
    <property type="entry name" value="ARM-type_fold"/>
</dbReference>
<gene>
    <name evidence="3" type="ORF">MERR_LOCUS28436</name>
</gene>
<dbReference type="OrthoDB" id="2215036at2759"/>
<organism evidence="3 4">
    <name type="scientific">Microthlaspi erraticum</name>
    <dbReference type="NCBI Taxonomy" id="1685480"/>
    <lineage>
        <taxon>Eukaryota</taxon>
        <taxon>Viridiplantae</taxon>
        <taxon>Streptophyta</taxon>
        <taxon>Embryophyta</taxon>
        <taxon>Tracheophyta</taxon>
        <taxon>Spermatophyta</taxon>
        <taxon>Magnoliopsida</taxon>
        <taxon>eudicotyledons</taxon>
        <taxon>Gunneridae</taxon>
        <taxon>Pentapetalae</taxon>
        <taxon>rosids</taxon>
        <taxon>malvids</taxon>
        <taxon>Brassicales</taxon>
        <taxon>Brassicaceae</taxon>
        <taxon>Coluteocarpeae</taxon>
        <taxon>Microthlaspi</taxon>
    </lineage>
</organism>
<dbReference type="InterPro" id="IPR011989">
    <property type="entry name" value="ARM-like"/>
</dbReference>
<dbReference type="GO" id="GO:0005737">
    <property type="term" value="C:cytoplasm"/>
    <property type="evidence" value="ECO:0007669"/>
    <property type="project" value="TreeGrafter"/>
</dbReference>
<dbReference type="InterPro" id="IPR045065">
    <property type="entry name" value="XPO1/5"/>
</dbReference>
<dbReference type="SUPFAM" id="SSF48371">
    <property type="entry name" value="ARM repeat"/>
    <property type="match status" value="1"/>
</dbReference>
<dbReference type="Pfam" id="PF19273">
    <property type="entry name" value="Exportin-5"/>
    <property type="match status" value="1"/>
</dbReference>
<dbReference type="GO" id="GO:0031267">
    <property type="term" value="F:small GTPase binding"/>
    <property type="evidence" value="ECO:0007669"/>
    <property type="project" value="InterPro"/>
</dbReference>
<evidence type="ECO:0000313" key="4">
    <source>
        <dbReference type="Proteomes" id="UP000467841"/>
    </source>
</evidence>
<keyword evidence="4" id="KW-1185">Reference proteome</keyword>